<organism evidence="3 4">
    <name type="scientific">Massilia eburnea</name>
    <dbReference type="NCBI Taxonomy" id="1776165"/>
    <lineage>
        <taxon>Bacteria</taxon>
        <taxon>Pseudomonadati</taxon>
        <taxon>Pseudomonadota</taxon>
        <taxon>Betaproteobacteria</taxon>
        <taxon>Burkholderiales</taxon>
        <taxon>Oxalobacteraceae</taxon>
        <taxon>Telluria group</taxon>
        <taxon>Massilia</taxon>
    </lineage>
</organism>
<dbReference type="AlphaFoldDB" id="A0A6L6QLZ1"/>
<keyword evidence="4" id="KW-1185">Reference proteome</keyword>
<dbReference type="Pfam" id="PF01627">
    <property type="entry name" value="Hpt"/>
    <property type="match status" value="1"/>
</dbReference>
<dbReference type="EMBL" id="WNKX01000015">
    <property type="protein sequence ID" value="MTW12613.1"/>
    <property type="molecule type" value="Genomic_DNA"/>
</dbReference>
<dbReference type="OrthoDB" id="8706006at2"/>
<dbReference type="InterPro" id="IPR036641">
    <property type="entry name" value="HPT_dom_sf"/>
</dbReference>
<comment type="caution">
    <text evidence="3">The sequence shown here is derived from an EMBL/GenBank/DDBJ whole genome shotgun (WGS) entry which is preliminary data.</text>
</comment>
<dbReference type="SUPFAM" id="SSF47226">
    <property type="entry name" value="Histidine-containing phosphotransfer domain, HPT domain"/>
    <property type="match status" value="1"/>
</dbReference>
<dbReference type="GO" id="GO:0004672">
    <property type="term" value="F:protein kinase activity"/>
    <property type="evidence" value="ECO:0007669"/>
    <property type="project" value="UniProtKB-ARBA"/>
</dbReference>
<sequence length="117" mass="12646">MATPSDPAFQDRLQALRDKYAASVPERMSAIRDALVLCRGALSASHIDQLHHALHGVAGSAGSFGFHALGAEARRIEQMVRGVMEAGAPWEGIDTAVQALLHWADKDFRAEKFAAHD</sequence>
<dbReference type="Gene3D" id="1.20.120.160">
    <property type="entry name" value="HPT domain"/>
    <property type="match status" value="1"/>
</dbReference>
<dbReference type="RefSeq" id="WP_155455544.1">
    <property type="nucleotide sequence ID" value="NZ_WNKX01000015.1"/>
</dbReference>
<feature type="domain" description="HPt" evidence="2">
    <location>
        <begin position="16"/>
        <end position="101"/>
    </location>
</feature>
<dbReference type="GO" id="GO:0000160">
    <property type="term" value="P:phosphorelay signal transduction system"/>
    <property type="evidence" value="ECO:0007669"/>
    <property type="project" value="UniProtKB-KW"/>
</dbReference>
<proteinExistence type="predicted"/>
<gene>
    <name evidence="3" type="ORF">GM658_18545</name>
</gene>
<reference evidence="3 4" key="1">
    <citation type="submission" date="2019-11" db="EMBL/GenBank/DDBJ databases">
        <title>Type strains purchased from KCTC, JCM and DSMZ.</title>
        <authorList>
            <person name="Lu H."/>
        </authorList>
    </citation>
    <scope>NUCLEOTIDE SEQUENCE [LARGE SCALE GENOMIC DNA]</scope>
    <source>
        <strain evidence="3 4">JCM 31587</strain>
    </source>
</reference>
<keyword evidence="1" id="KW-0902">Two-component regulatory system</keyword>
<dbReference type="InterPro" id="IPR008207">
    <property type="entry name" value="Sig_transdc_His_kin_Hpt_dom"/>
</dbReference>
<evidence type="ECO:0000259" key="2">
    <source>
        <dbReference type="Pfam" id="PF01627"/>
    </source>
</evidence>
<dbReference type="Proteomes" id="UP000472320">
    <property type="component" value="Unassembled WGS sequence"/>
</dbReference>
<accession>A0A6L6QLZ1</accession>
<protein>
    <submittedName>
        <fullName evidence="3">Hpt domain-containing protein</fullName>
    </submittedName>
</protein>
<evidence type="ECO:0000256" key="1">
    <source>
        <dbReference type="ARBA" id="ARBA00023012"/>
    </source>
</evidence>
<name>A0A6L6QLZ1_9BURK</name>
<evidence type="ECO:0000313" key="4">
    <source>
        <dbReference type="Proteomes" id="UP000472320"/>
    </source>
</evidence>
<evidence type="ECO:0000313" key="3">
    <source>
        <dbReference type="EMBL" id="MTW12613.1"/>
    </source>
</evidence>